<dbReference type="PANTHER" id="PTHR43065:SF10">
    <property type="entry name" value="PEROXIDE STRESS-ACTIVATED HISTIDINE KINASE MAK3"/>
    <property type="match status" value="1"/>
</dbReference>
<keyword evidence="5" id="KW-0547">Nucleotide-binding</keyword>
<sequence>MSNGTLFGTVCAIDPDPYAFTSEEIEGMKRVSSILSVIIENATRSSYDTHEDKLMRLEKLALLGQLSAGLAHELRNPMQSVRGFVQFLFEEQNHHYKDIVLTELDRMNQLVNDFLMATQPTAPKKEKSVLEEIVEETVELIRGEAHLYNVEVHFVPETKTTIVFVDQSQIKQVLINLLKNAMEAVGEALGKIIVSTKRINQETVVIEVIDNGVGISMTIIERIGEPFFSTKDEGTGLGLSISKRIIQEHQGMIEFKNTQAGTKVSVTLPVVS</sequence>
<protein>
    <recommendedName>
        <fullName evidence="2">histidine kinase</fullName>
        <ecNumber evidence="2">2.7.13.3</ecNumber>
    </recommendedName>
</protein>
<dbReference type="InterPro" id="IPR004358">
    <property type="entry name" value="Sig_transdc_His_kin-like_C"/>
</dbReference>
<evidence type="ECO:0000256" key="7">
    <source>
        <dbReference type="ARBA" id="ARBA00022840"/>
    </source>
</evidence>
<dbReference type="InterPro" id="IPR036890">
    <property type="entry name" value="HATPase_C_sf"/>
</dbReference>
<name>A0A940WXJ8_9BACI</name>
<dbReference type="PANTHER" id="PTHR43065">
    <property type="entry name" value="SENSOR HISTIDINE KINASE"/>
    <property type="match status" value="1"/>
</dbReference>
<evidence type="ECO:0000256" key="1">
    <source>
        <dbReference type="ARBA" id="ARBA00000085"/>
    </source>
</evidence>
<dbReference type="GO" id="GO:0005524">
    <property type="term" value="F:ATP binding"/>
    <property type="evidence" value="ECO:0007669"/>
    <property type="project" value="UniProtKB-KW"/>
</dbReference>
<dbReference type="InterPro" id="IPR003594">
    <property type="entry name" value="HATPase_dom"/>
</dbReference>
<dbReference type="GO" id="GO:0000155">
    <property type="term" value="F:phosphorelay sensor kinase activity"/>
    <property type="evidence" value="ECO:0007669"/>
    <property type="project" value="InterPro"/>
</dbReference>
<evidence type="ECO:0000256" key="8">
    <source>
        <dbReference type="ARBA" id="ARBA00023012"/>
    </source>
</evidence>
<dbReference type="AlphaFoldDB" id="A0A940WXJ8"/>
<keyword evidence="3" id="KW-0597">Phosphoprotein</keyword>
<dbReference type="PRINTS" id="PR00344">
    <property type="entry name" value="BCTRLSENSOR"/>
</dbReference>
<evidence type="ECO:0000256" key="3">
    <source>
        <dbReference type="ARBA" id="ARBA00022553"/>
    </source>
</evidence>
<evidence type="ECO:0000259" key="9">
    <source>
        <dbReference type="PROSITE" id="PS50109"/>
    </source>
</evidence>
<comment type="catalytic activity">
    <reaction evidence="1">
        <text>ATP + protein L-histidine = ADP + protein N-phospho-L-histidine.</text>
        <dbReference type="EC" id="2.7.13.3"/>
    </reaction>
</comment>
<reference evidence="10" key="1">
    <citation type="submission" date="2021-03" db="EMBL/GenBank/DDBJ databases">
        <title>Bacillus suaedae sp. nov., isolated from Suaeda aralocaspica.</title>
        <authorList>
            <person name="Lei R.F.R."/>
        </authorList>
    </citation>
    <scope>NUCLEOTIDE SEQUENCE</scope>
    <source>
        <strain evidence="10">YZJH907-2</strain>
    </source>
</reference>
<dbReference type="InterPro" id="IPR005467">
    <property type="entry name" value="His_kinase_dom"/>
</dbReference>
<dbReference type="Proteomes" id="UP000678228">
    <property type="component" value="Unassembled WGS sequence"/>
</dbReference>
<evidence type="ECO:0000256" key="5">
    <source>
        <dbReference type="ARBA" id="ARBA00022741"/>
    </source>
</evidence>
<dbReference type="Gene3D" id="1.10.287.130">
    <property type="match status" value="1"/>
</dbReference>
<evidence type="ECO:0000313" key="10">
    <source>
        <dbReference type="EMBL" id="MBP3950091.1"/>
    </source>
</evidence>
<dbReference type="InterPro" id="IPR036097">
    <property type="entry name" value="HisK_dim/P_sf"/>
</dbReference>
<evidence type="ECO:0000313" key="11">
    <source>
        <dbReference type="Proteomes" id="UP000678228"/>
    </source>
</evidence>
<dbReference type="SMART" id="SM00387">
    <property type="entry name" value="HATPase_c"/>
    <property type="match status" value="1"/>
</dbReference>
<dbReference type="CDD" id="cd00082">
    <property type="entry name" value="HisKA"/>
    <property type="match status" value="1"/>
</dbReference>
<dbReference type="SUPFAM" id="SSF55781">
    <property type="entry name" value="GAF domain-like"/>
    <property type="match status" value="1"/>
</dbReference>
<dbReference type="EMBL" id="JAGKSQ010000001">
    <property type="protein sequence ID" value="MBP3950091.1"/>
    <property type="molecule type" value="Genomic_DNA"/>
</dbReference>
<keyword evidence="7" id="KW-0067">ATP-binding</keyword>
<evidence type="ECO:0000256" key="6">
    <source>
        <dbReference type="ARBA" id="ARBA00022777"/>
    </source>
</evidence>
<keyword evidence="11" id="KW-1185">Reference proteome</keyword>
<dbReference type="SMART" id="SM00388">
    <property type="entry name" value="HisKA"/>
    <property type="match status" value="1"/>
</dbReference>
<accession>A0A940WXJ8</accession>
<dbReference type="SUPFAM" id="SSF47384">
    <property type="entry name" value="Homodimeric domain of signal transducing histidine kinase"/>
    <property type="match status" value="1"/>
</dbReference>
<feature type="domain" description="Histidine kinase" evidence="9">
    <location>
        <begin position="69"/>
        <end position="272"/>
    </location>
</feature>
<dbReference type="SUPFAM" id="SSF55874">
    <property type="entry name" value="ATPase domain of HSP90 chaperone/DNA topoisomerase II/histidine kinase"/>
    <property type="match status" value="1"/>
</dbReference>
<dbReference type="PROSITE" id="PS50109">
    <property type="entry name" value="HIS_KIN"/>
    <property type="match status" value="1"/>
</dbReference>
<keyword evidence="4" id="KW-0808">Transferase</keyword>
<dbReference type="InterPro" id="IPR003661">
    <property type="entry name" value="HisK_dim/P_dom"/>
</dbReference>
<gene>
    <name evidence="10" type="ORF">J7W16_03025</name>
</gene>
<organism evidence="10 11">
    <name type="scientific">Halalkalibacter suaedae</name>
    <dbReference type="NCBI Taxonomy" id="2822140"/>
    <lineage>
        <taxon>Bacteria</taxon>
        <taxon>Bacillati</taxon>
        <taxon>Bacillota</taxon>
        <taxon>Bacilli</taxon>
        <taxon>Bacillales</taxon>
        <taxon>Bacillaceae</taxon>
        <taxon>Halalkalibacter</taxon>
    </lineage>
</organism>
<comment type="caution">
    <text evidence="10">The sequence shown here is derived from an EMBL/GenBank/DDBJ whole genome shotgun (WGS) entry which is preliminary data.</text>
</comment>
<dbReference type="Pfam" id="PF02518">
    <property type="entry name" value="HATPase_c"/>
    <property type="match status" value="1"/>
</dbReference>
<evidence type="ECO:0000256" key="2">
    <source>
        <dbReference type="ARBA" id="ARBA00012438"/>
    </source>
</evidence>
<dbReference type="Gene3D" id="3.30.565.10">
    <property type="entry name" value="Histidine kinase-like ATPase, C-terminal domain"/>
    <property type="match status" value="1"/>
</dbReference>
<proteinExistence type="predicted"/>
<keyword evidence="8" id="KW-0902">Two-component regulatory system</keyword>
<keyword evidence="6" id="KW-0418">Kinase</keyword>
<evidence type="ECO:0000256" key="4">
    <source>
        <dbReference type="ARBA" id="ARBA00022679"/>
    </source>
</evidence>
<dbReference type="Pfam" id="PF00512">
    <property type="entry name" value="HisKA"/>
    <property type="match status" value="1"/>
</dbReference>
<dbReference type="EC" id="2.7.13.3" evidence="2"/>